<dbReference type="EMBL" id="LN649230">
    <property type="protein sequence ID" value="CEI61084.1"/>
    <property type="molecule type" value="Genomic_DNA"/>
</dbReference>
<reference evidence="8" key="1">
    <citation type="submission" date="2014-10" db="EMBL/GenBank/DDBJ databases">
        <authorList>
            <person name="King R."/>
        </authorList>
    </citation>
    <scope>NUCLEOTIDE SEQUENCE [LARGE SCALE GENOMIC DNA]</scope>
    <source>
        <strain evidence="8">A3/5</strain>
    </source>
</reference>
<organism evidence="7 8">
    <name type="scientific">Fusarium venenatum</name>
    <dbReference type="NCBI Taxonomy" id="56646"/>
    <lineage>
        <taxon>Eukaryota</taxon>
        <taxon>Fungi</taxon>
        <taxon>Dikarya</taxon>
        <taxon>Ascomycota</taxon>
        <taxon>Pezizomycotina</taxon>
        <taxon>Sordariomycetes</taxon>
        <taxon>Hypocreomycetidae</taxon>
        <taxon>Hypocreales</taxon>
        <taxon>Nectriaceae</taxon>
        <taxon>Fusarium</taxon>
    </lineage>
</organism>
<proteinExistence type="predicted"/>
<evidence type="ECO:0000313" key="7">
    <source>
        <dbReference type="EMBL" id="CEI61084.1"/>
    </source>
</evidence>
<dbReference type="InterPro" id="IPR051694">
    <property type="entry name" value="Immunoregulatory_rcpt-like"/>
</dbReference>
<dbReference type="PANTHER" id="PTHR15549">
    <property type="entry name" value="PAIRED IMMUNOGLOBULIN-LIKE TYPE 2 RECEPTOR"/>
    <property type="match status" value="1"/>
</dbReference>
<feature type="compositionally biased region" description="Low complexity" evidence="5">
    <location>
        <begin position="97"/>
        <end position="139"/>
    </location>
</feature>
<accession>A0A2L2SUF7</accession>
<evidence type="ECO:0000313" key="8">
    <source>
        <dbReference type="Proteomes" id="UP000245910"/>
    </source>
</evidence>
<keyword evidence="8" id="KW-1185">Reference proteome</keyword>
<dbReference type="GO" id="GO:0016020">
    <property type="term" value="C:membrane"/>
    <property type="evidence" value="ECO:0007669"/>
    <property type="project" value="UniProtKB-SubCell"/>
</dbReference>
<protein>
    <recommendedName>
        <fullName evidence="9">Mid2 domain-containing protein</fullName>
    </recommendedName>
</protein>
<evidence type="ECO:0000256" key="6">
    <source>
        <dbReference type="SAM" id="Phobius"/>
    </source>
</evidence>
<dbReference type="GO" id="GO:0071944">
    <property type="term" value="C:cell periphery"/>
    <property type="evidence" value="ECO:0007669"/>
    <property type="project" value="UniProtKB-ARBA"/>
</dbReference>
<keyword evidence="4 6" id="KW-0472">Membrane</keyword>
<sequence length="230" mass="24388">MAIPSMTGATFEQSSIQLGPRAISTELSTCGYLNGDPDKARTADPGWNCRVDTRNGLGRNSWCSTAILTFGIDQEYSYLACGRYATVENYLASPTAVAETKTTATEQTTSQEPTAVSSDTSSTTTEVAEQTSTQTTSSSSEKKSENPTNNNLGPIIGGVIGGLVVVSSTILGAIFLLRRNRKRDDKANSLKEDAANIFEAKPPQELQGGWGIIAEMPAEQKARGPVELAA</sequence>
<dbReference type="STRING" id="56646.A0A2L2SUF7"/>
<evidence type="ECO:0000256" key="3">
    <source>
        <dbReference type="ARBA" id="ARBA00022989"/>
    </source>
</evidence>
<dbReference type="PANTHER" id="PTHR15549:SF26">
    <property type="entry name" value="AXIAL BUDDING PATTERN PROTEIN 2-RELATED"/>
    <property type="match status" value="1"/>
</dbReference>
<keyword evidence="3 6" id="KW-1133">Transmembrane helix</keyword>
<dbReference type="InterPro" id="IPR004913">
    <property type="entry name" value="Herpes_gJ"/>
</dbReference>
<evidence type="ECO:0000256" key="4">
    <source>
        <dbReference type="ARBA" id="ARBA00023136"/>
    </source>
</evidence>
<dbReference type="Proteomes" id="UP000245910">
    <property type="component" value="Chromosome II"/>
</dbReference>
<comment type="subcellular location">
    <subcellularLocation>
        <location evidence="1">Membrane</location>
        <topology evidence="1">Single-pass membrane protein</topology>
    </subcellularLocation>
</comment>
<evidence type="ECO:0008006" key="9">
    <source>
        <dbReference type="Google" id="ProtNLM"/>
    </source>
</evidence>
<name>A0A2L2SUF7_9HYPO</name>
<feature type="region of interest" description="Disordered" evidence="5">
    <location>
        <begin position="97"/>
        <end position="152"/>
    </location>
</feature>
<dbReference type="AlphaFoldDB" id="A0A2L2SUF7"/>
<dbReference type="Pfam" id="PF03229">
    <property type="entry name" value="Alpha_GJ"/>
    <property type="match status" value="1"/>
</dbReference>
<feature type="transmembrane region" description="Helical" evidence="6">
    <location>
        <begin position="152"/>
        <end position="177"/>
    </location>
</feature>
<evidence type="ECO:0000256" key="1">
    <source>
        <dbReference type="ARBA" id="ARBA00004167"/>
    </source>
</evidence>
<keyword evidence="2 6" id="KW-0812">Transmembrane</keyword>
<evidence type="ECO:0000256" key="2">
    <source>
        <dbReference type="ARBA" id="ARBA00022692"/>
    </source>
</evidence>
<evidence type="ECO:0000256" key="5">
    <source>
        <dbReference type="SAM" id="MobiDB-lite"/>
    </source>
</evidence>